<feature type="region of interest" description="Disordered" evidence="5">
    <location>
        <begin position="259"/>
        <end position="296"/>
    </location>
</feature>
<accession>A0A5D4GZY7</accession>
<evidence type="ECO:0000256" key="4">
    <source>
        <dbReference type="PROSITE-ProRule" id="PRU00433"/>
    </source>
</evidence>
<gene>
    <name evidence="8" type="ORF">FXV77_16510</name>
</gene>
<proteinExistence type="predicted"/>
<dbReference type="Gene3D" id="1.10.760.10">
    <property type="entry name" value="Cytochrome c-like domain"/>
    <property type="match status" value="1"/>
</dbReference>
<feature type="transmembrane region" description="Helical" evidence="6">
    <location>
        <begin position="28"/>
        <end position="47"/>
    </location>
</feature>
<name>A0A5D4GZY7_9SPHI</name>
<evidence type="ECO:0000313" key="8">
    <source>
        <dbReference type="EMBL" id="TYR34216.1"/>
    </source>
</evidence>
<dbReference type="Proteomes" id="UP000322362">
    <property type="component" value="Unassembled WGS sequence"/>
</dbReference>
<dbReference type="Pfam" id="PF14715">
    <property type="entry name" value="FixP_N"/>
    <property type="match status" value="1"/>
</dbReference>
<dbReference type="GO" id="GO:0046872">
    <property type="term" value="F:metal ion binding"/>
    <property type="evidence" value="ECO:0007669"/>
    <property type="project" value="UniProtKB-KW"/>
</dbReference>
<organism evidence="8 9">
    <name type="scientific">Sphingobacterium phlebotomi</name>
    <dbReference type="NCBI Taxonomy" id="2605433"/>
    <lineage>
        <taxon>Bacteria</taxon>
        <taxon>Pseudomonadati</taxon>
        <taxon>Bacteroidota</taxon>
        <taxon>Sphingobacteriia</taxon>
        <taxon>Sphingobacteriales</taxon>
        <taxon>Sphingobacteriaceae</taxon>
        <taxon>Sphingobacterium</taxon>
    </lineage>
</organism>
<dbReference type="GO" id="GO:0020037">
    <property type="term" value="F:heme binding"/>
    <property type="evidence" value="ECO:0007669"/>
    <property type="project" value="InterPro"/>
</dbReference>
<evidence type="ECO:0000256" key="3">
    <source>
        <dbReference type="ARBA" id="ARBA00023004"/>
    </source>
</evidence>
<evidence type="ECO:0000313" key="9">
    <source>
        <dbReference type="Proteomes" id="UP000322362"/>
    </source>
</evidence>
<keyword evidence="6" id="KW-0812">Transmembrane</keyword>
<evidence type="ECO:0000256" key="6">
    <source>
        <dbReference type="SAM" id="Phobius"/>
    </source>
</evidence>
<evidence type="ECO:0000256" key="5">
    <source>
        <dbReference type="SAM" id="MobiDB-lite"/>
    </source>
</evidence>
<keyword evidence="6" id="KW-0472">Membrane</keyword>
<dbReference type="EMBL" id="VTAV01000013">
    <property type="protein sequence ID" value="TYR34216.1"/>
    <property type="molecule type" value="Genomic_DNA"/>
</dbReference>
<evidence type="ECO:0000256" key="2">
    <source>
        <dbReference type="ARBA" id="ARBA00022723"/>
    </source>
</evidence>
<feature type="compositionally biased region" description="Basic and acidic residues" evidence="5">
    <location>
        <begin position="269"/>
        <end position="280"/>
    </location>
</feature>
<protein>
    <submittedName>
        <fullName evidence="8">C-type cytochrome</fullName>
    </submittedName>
</protein>
<dbReference type="RefSeq" id="WP_148920342.1">
    <property type="nucleotide sequence ID" value="NZ_VTAV01000013.1"/>
</dbReference>
<feature type="domain" description="Cytochrome c" evidence="7">
    <location>
        <begin position="180"/>
        <end position="259"/>
    </location>
</feature>
<dbReference type="GO" id="GO:0009055">
    <property type="term" value="F:electron transfer activity"/>
    <property type="evidence" value="ECO:0007669"/>
    <property type="project" value="InterPro"/>
</dbReference>
<keyword evidence="1 4" id="KW-0349">Heme</keyword>
<dbReference type="Pfam" id="PF13442">
    <property type="entry name" value="Cytochrome_CBB3"/>
    <property type="match status" value="1"/>
</dbReference>
<dbReference type="InterPro" id="IPR050597">
    <property type="entry name" value="Cytochrome_c_Oxidase_Subunit"/>
</dbReference>
<dbReference type="InterPro" id="IPR009056">
    <property type="entry name" value="Cyt_c-like_dom"/>
</dbReference>
<keyword evidence="9" id="KW-1185">Reference proteome</keyword>
<comment type="caution">
    <text evidence="8">The sequence shown here is derived from an EMBL/GenBank/DDBJ whole genome shotgun (WGS) entry which is preliminary data.</text>
</comment>
<keyword evidence="6" id="KW-1133">Transmembrane helix</keyword>
<dbReference type="SUPFAM" id="SSF46626">
    <property type="entry name" value="Cytochrome c"/>
    <property type="match status" value="1"/>
</dbReference>
<dbReference type="PANTHER" id="PTHR33751:SF1">
    <property type="entry name" value="CBB3-TYPE CYTOCHROME C OXIDASE SUBUNIT FIXP"/>
    <property type="match status" value="1"/>
</dbReference>
<dbReference type="PANTHER" id="PTHR33751">
    <property type="entry name" value="CBB3-TYPE CYTOCHROME C OXIDASE SUBUNIT FIXP"/>
    <property type="match status" value="1"/>
</dbReference>
<sequence>MNTLLLAAETTTKASEWVFGSGNIYNDILIVALIIVMIALLASALVVNKAMKSIINLTMPQLAAEQQKKKTKKIDWQAIWAKLLSLRPIEEEKDLEIDHEYDGIKELDNPVPAWFNALFYSTITFGVVYLLVYHVFGWGPNQDQEYQREMALAEKAKQEFLAQSANQIDESTIEVDATGALAASGKAIYMANCAVCHGNAGEGGIGPNLSDEYWLHGGDIKDVFTVVKYGVPEKGMVPWEQTLTPGQIAEVSNYIITLTGTNPPNPKEPQGEKVKPKANEESAEALAEPVAAENEA</sequence>
<evidence type="ECO:0000256" key="1">
    <source>
        <dbReference type="ARBA" id="ARBA00022617"/>
    </source>
</evidence>
<reference evidence="8 9" key="1">
    <citation type="submission" date="2019-08" db="EMBL/GenBank/DDBJ databases">
        <title>Phlebobacter frassis gen. nov. sp. nov., a new member of family Sphingobacteriaceae isolated from sand fly rearing media.</title>
        <authorList>
            <person name="Kakumanu M.L."/>
            <person name="Marayati B.F."/>
            <person name="Wada-Katsumata A."/>
            <person name="Wasserberg G."/>
            <person name="Schal C."/>
            <person name="Apperson C.S."/>
            <person name="Ponnusamy L."/>
        </authorList>
    </citation>
    <scope>NUCLEOTIDE SEQUENCE [LARGE SCALE GENOMIC DNA]</scope>
    <source>
        <strain evidence="8 9">SSI9</strain>
    </source>
</reference>
<feature type="transmembrane region" description="Helical" evidence="6">
    <location>
        <begin position="113"/>
        <end position="136"/>
    </location>
</feature>
<evidence type="ECO:0000259" key="7">
    <source>
        <dbReference type="PROSITE" id="PS51007"/>
    </source>
</evidence>
<dbReference type="InterPro" id="IPR032858">
    <property type="entry name" value="CcoP_N"/>
</dbReference>
<dbReference type="PROSITE" id="PS51007">
    <property type="entry name" value="CYTC"/>
    <property type="match status" value="1"/>
</dbReference>
<keyword evidence="3 4" id="KW-0408">Iron</keyword>
<dbReference type="AlphaFoldDB" id="A0A5D4GZY7"/>
<keyword evidence="2 4" id="KW-0479">Metal-binding</keyword>
<dbReference type="Gene3D" id="6.10.280.130">
    <property type="match status" value="1"/>
</dbReference>
<dbReference type="InterPro" id="IPR038414">
    <property type="entry name" value="CcoP_N_sf"/>
</dbReference>
<dbReference type="InterPro" id="IPR036909">
    <property type="entry name" value="Cyt_c-like_dom_sf"/>
</dbReference>